<sequence length="226" mass="25596">MQILKTENKKSNILPLFAVATFGLNIFALLLLMFHGSMLQALKQQLTPQSLVQLIDGQAITVDPKPSFERYPETIRRFVGETMSLMLTWSDQQPPQTAWDISSQMVSNNIKQKLLLEITSLKSGSQFQTINKGSEYVLVIDSISQPTKITEGTWKVEMYAHQLSFTNYDKLGVSSSFNKQIFVQVVDESLTSLPDKPLSWHLAAYRLGEARLQIYNICDIKDKNCS</sequence>
<dbReference type="RefSeq" id="WP_062295386.1">
    <property type="nucleotide sequence ID" value="NZ_CP012036.1"/>
</dbReference>
<evidence type="ECO:0000313" key="2">
    <source>
        <dbReference type="EMBL" id="ALF54811.1"/>
    </source>
</evidence>
<evidence type="ECO:0000256" key="1">
    <source>
        <dbReference type="SAM" id="Phobius"/>
    </source>
</evidence>
<keyword evidence="1" id="KW-0472">Membrane</keyword>
<dbReference type="AlphaFoldDB" id="A0A0M4TMT2"/>
<reference evidence="3" key="1">
    <citation type="submission" date="2015-07" db="EMBL/GenBank/DDBJ databases">
        <title>Genome Of Nitrogen-Fixing Cyanobacterium Nostoc piscinale CENA21 From Solimoes/Amazon River Floodplain Sediments And Comparative Genomics To Uncover Biosynthetic Natural Products Potential.</title>
        <authorList>
            <person name="Leao T.F."/>
            <person name="Leao P.N."/>
            <person name="Guimaraes P.I."/>
            <person name="de Melo A.G.C."/>
            <person name="Ramos R.T.J."/>
            <person name="Silva A."/>
            <person name="Fiore M.F."/>
            <person name="Schneider M.P.C."/>
        </authorList>
    </citation>
    <scope>NUCLEOTIDE SEQUENCE [LARGE SCALE GENOMIC DNA]</scope>
    <source>
        <strain evidence="3">CENA21</strain>
    </source>
</reference>
<accession>A0A0M4TMT2</accession>
<dbReference type="KEGG" id="npz:ACX27_21425"/>
<dbReference type="OrthoDB" id="528950at2"/>
<dbReference type="Proteomes" id="UP000062645">
    <property type="component" value="Chromosome"/>
</dbReference>
<organism evidence="2 3">
    <name type="scientific">Nostoc piscinale CENA21</name>
    <dbReference type="NCBI Taxonomy" id="224013"/>
    <lineage>
        <taxon>Bacteria</taxon>
        <taxon>Bacillati</taxon>
        <taxon>Cyanobacteriota</taxon>
        <taxon>Cyanophyceae</taxon>
        <taxon>Nostocales</taxon>
        <taxon>Nostocaceae</taxon>
        <taxon>Nostoc</taxon>
    </lineage>
</organism>
<proteinExistence type="predicted"/>
<protein>
    <submittedName>
        <fullName evidence="2">Uncharacterized protein</fullName>
    </submittedName>
</protein>
<keyword evidence="1" id="KW-1133">Transmembrane helix</keyword>
<dbReference type="PATRIC" id="fig|224013.5.peg.5139"/>
<keyword evidence="1" id="KW-0812">Transmembrane</keyword>
<name>A0A0M4TMT2_9NOSO</name>
<dbReference type="STRING" id="224013.ACX27_21425"/>
<dbReference type="EMBL" id="CP012036">
    <property type="protein sequence ID" value="ALF54811.1"/>
    <property type="molecule type" value="Genomic_DNA"/>
</dbReference>
<evidence type="ECO:0000313" key="3">
    <source>
        <dbReference type="Proteomes" id="UP000062645"/>
    </source>
</evidence>
<feature type="transmembrane region" description="Helical" evidence="1">
    <location>
        <begin position="12"/>
        <end position="34"/>
    </location>
</feature>
<reference evidence="2 3" key="2">
    <citation type="journal article" date="2016" name="Genome Announc.">
        <title>Draft Genome Sequence of the N2-Fixing Cyanobacterium Nostoc piscinale CENA21, Isolated from the Brazilian Amazon Floodplain.</title>
        <authorList>
            <person name="Leao T."/>
            <person name="Guimaraes P.I."/>
            <person name="de Melo A.G."/>
            <person name="Ramos R.T."/>
            <person name="Leao P.N."/>
            <person name="Silva A."/>
            <person name="Fiore M.F."/>
            <person name="Schneider M.P."/>
        </authorList>
    </citation>
    <scope>NUCLEOTIDE SEQUENCE [LARGE SCALE GENOMIC DNA]</scope>
    <source>
        <strain evidence="2 3">CENA21</strain>
    </source>
</reference>
<gene>
    <name evidence="2" type="ORF">ACX27_21425</name>
</gene>
<keyword evidence="3" id="KW-1185">Reference proteome</keyword>